<protein>
    <submittedName>
        <fullName evidence="2">Uncharacterized protein</fullName>
    </submittedName>
</protein>
<keyword evidence="1" id="KW-0472">Membrane</keyword>
<evidence type="ECO:0000313" key="3">
    <source>
        <dbReference type="Proteomes" id="UP000808914"/>
    </source>
</evidence>
<evidence type="ECO:0000313" key="2">
    <source>
        <dbReference type="EMBL" id="MBM7645921.1"/>
    </source>
</evidence>
<comment type="caution">
    <text evidence="2">The sequence shown here is derived from an EMBL/GenBank/DDBJ whole genome shotgun (WGS) entry which is preliminary data.</text>
</comment>
<evidence type="ECO:0000256" key="1">
    <source>
        <dbReference type="SAM" id="Phobius"/>
    </source>
</evidence>
<proteinExistence type="predicted"/>
<organism evidence="2 3">
    <name type="scientific">Scopulibacillus daqui</name>
    <dbReference type="NCBI Taxonomy" id="1469162"/>
    <lineage>
        <taxon>Bacteria</taxon>
        <taxon>Bacillati</taxon>
        <taxon>Bacillota</taxon>
        <taxon>Bacilli</taxon>
        <taxon>Bacillales</taxon>
        <taxon>Sporolactobacillaceae</taxon>
        <taxon>Scopulibacillus</taxon>
    </lineage>
</organism>
<keyword evidence="3" id="KW-1185">Reference proteome</keyword>
<keyword evidence="1" id="KW-0812">Transmembrane</keyword>
<name>A0ABS2Q1C3_9BACL</name>
<reference evidence="2 3" key="1">
    <citation type="submission" date="2021-01" db="EMBL/GenBank/DDBJ databases">
        <title>Genomic Encyclopedia of Type Strains, Phase IV (KMG-IV): sequencing the most valuable type-strain genomes for metagenomic binning, comparative biology and taxonomic classification.</title>
        <authorList>
            <person name="Goeker M."/>
        </authorList>
    </citation>
    <scope>NUCLEOTIDE SEQUENCE [LARGE SCALE GENOMIC DNA]</scope>
    <source>
        <strain evidence="2 3">DSM 28236</strain>
    </source>
</reference>
<dbReference type="Proteomes" id="UP000808914">
    <property type="component" value="Unassembled WGS sequence"/>
</dbReference>
<dbReference type="EMBL" id="JAFBER010000013">
    <property type="protein sequence ID" value="MBM7645921.1"/>
    <property type="molecule type" value="Genomic_DNA"/>
</dbReference>
<gene>
    <name evidence="2" type="ORF">JOD45_002146</name>
</gene>
<keyword evidence="1" id="KW-1133">Transmembrane helix</keyword>
<accession>A0ABS2Q1C3</accession>
<feature type="transmembrane region" description="Helical" evidence="1">
    <location>
        <begin position="21"/>
        <end position="42"/>
    </location>
</feature>
<sequence length="46" mass="5231">MKITGKLTQLWLRVPRKLKLLVLDFIVLAGVIMIVYSLYAAITTIL</sequence>